<sequence length="364" mass="37958">MSSDGAEGHNTARDRFTRPEPPPPHPPPIPSTAAERIAQFRAAQASRAAADPPSPPRGSGGASLGLRLGIHLADACVRVVALPPAARAPPELVGAFGYDALGWQLAARGRGGAAPRLCQLIAALRGDGAARRGGGVLAEMLAEVLRHARRLLDARCGRSARLPAVVCVSLMGEGEAMRLPLQESIHAAAEAAALAVTRCVCASEAAVLALGLRGRLALVFHVRSAARSEVDVQTLQASLLALDGAEVHVRSSFSCVVKPEEGGGDGTLALLQALGEKAMRDLPSQDSVDDWVLLVEEHCDAEGSEEEGASDRLWEQLAEVYKRPFHGRRLESAPDAPAAAIPAIGAAMLALRMEETLAAGSMQE</sequence>
<name>A0AB34ID98_PRYPA</name>
<dbReference type="Proteomes" id="UP001515480">
    <property type="component" value="Unassembled WGS sequence"/>
</dbReference>
<keyword evidence="3" id="KW-1185">Reference proteome</keyword>
<feature type="region of interest" description="Disordered" evidence="1">
    <location>
        <begin position="1"/>
        <end position="62"/>
    </location>
</feature>
<reference evidence="2 3" key="1">
    <citation type="journal article" date="2024" name="Science">
        <title>Giant polyketide synthase enzymes in the biosynthesis of giant marine polyether toxins.</title>
        <authorList>
            <person name="Fallon T.R."/>
            <person name="Shende V.V."/>
            <person name="Wierzbicki I.H."/>
            <person name="Pendleton A.L."/>
            <person name="Watervoot N.F."/>
            <person name="Auber R.P."/>
            <person name="Gonzalez D.J."/>
            <person name="Wisecaver J.H."/>
            <person name="Moore B.S."/>
        </authorList>
    </citation>
    <scope>NUCLEOTIDE SEQUENCE [LARGE SCALE GENOMIC DNA]</scope>
    <source>
        <strain evidence="2 3">12B1</strain>
    </source>
</reference>
<dbReference type="EMBL" id="JBGBPQ010000028">
    <property type="protein sequence ID" value="KAL1496586.1"/>
    <property type="molecule type" value="Genomic_DNA"/>
</dbReference>
<accession>A0AB34ID98</accession>
<proteinExistence type="predicted"/>
<evidence type="ECO:0000313" key="3">
    <source>
        <dbReference type="Proteomes" id="UP001515480"/>
    </source>
</evidence>
<comment type="caution">
    <text evidence="2">The sequence shown here is derived from an EMBL/GenBank/DDBJ whole genome shotgun (WGS) entry which is preliminary data.</text>
</comment>
<protein>
    <recommendedName>
        <fullName evidence="4">Protein transport protein SEC23</fullName>
    </recommendedName>
</protein>
<feature type="compositionally biased region" description="Basic and acidic residues" evidence="1">
    <location>
        <begin position="1"/>
        <end position="18"/>
    </location>
</feature>
<gene>
    <name evidence="2" type="ORF">AB1Y20_014191</name>
</gene>
<evidence type="ECO:0008006" key="4">
    <source>
        <dbReference type="Google" id="ProtNLM"/>
    </source>
</evidence>
<evidence type="ECO:0000313" key="2">
    <source>
        <dbReference type="EMBL" id="KAL1496586.1"/>
    </source>
</evidence>
<feature type="compositionally biased region" description="Pro residues" evidence="1">
    <location>
        <begin position="19"/>
        <end position="30"/>
    </location>
</feature>
<dbReference type="AlphaFoldDB" id="A0AB34ID98"/>
<evidence type="ECO:0000256" key="1">
    <source>
        <dbReference type="SAM" id="MobiDB-lite"/>
    </source>
</evidence>
<feature type="compositionally biased region" description="Low complexity" evidence="1">
    <location>
        <begin position="41"/>
        <end position="51"/>
    </location>
</feature>
<organism evidence="2 3">
    <name type="scientific">Prymnesium parvum</name>
    <name type="common">Toxic golden alga</name>
    <dbReference type="NCBI Taxonomy" id="97485"/>
    <lineage>
        <taxon>Eukaryota</taxon>
        <taxon>Haptista</taxon>
        <taxon>Haptophyta</taxon>
        <taxon>Prymnesiophyceae</taxon>
        <taxon>Prymnesiales</taxon>
        <taxon>Prymnesiaceae</taxon>
        <taxon>Prymnesium</taxon>
    </lineage>
</organism>